<dbReference type="GO" id="GO:0001653">
    <property type="term" value="F:peptide receptor activity"/>
    <property type="evidence" value="ECO:0007669"/>
    <property type="project" value="TreeGrafter"/>
</dbReference>
<dbReference type="GO" id="GO:0005886">
    <property type="term" value="C:plasma membrane"/>
    <property type="evidence" value="ECO:0007669"/>
    <property type="project" value="TreeGrafter"/>
</dbReference>
<dbReference type="PANTHER" id="PTHR11920:SF335">
    <property type="entry name" value="GUANYLATE CYCLASE"/>
    <property type="match status" value="1"/>
</dbReference>
<evidence type="ECO:0000313" key="10">
    <source>
        <dbReference type="EMBL" id="GIL82084.1"/>
    </source>
</evidence>
<name>A0A8J4FN75_9CHLO</name>
<evidence type="ECO:0000259" key="9">
    <source>
        <dbReference type="PROSITE" id="PS50125"/>
    </source>
</evidence>
<evidence type="ECO:0000256" key="7">
    <source>
        <dbReference type="RuleBase" id="RU000405"/>
    </source>
</evidence>
<keyword evidence="6 7" id="KW-0456">Lyase</keyword>
<feature type="compositionally biased region" description="Low complexity" evidence="8">
    <location>
        <begin position="753"/>
        <end position="770"/>
    </location>
</feature>
<dbReference type="SUPFAM" id="SSF55073">
    <property type="entry name" value="Nucleotide cyclase"/>
    <property type="match status" value="1"/>
</dbReference>
<dbReference type="InterPro" id="IPR018297">
    <property type="entry name" value="A/G_cyclase_CS"/>
</dbReference>
<feature type="region of interest" description="Disordered" evidence="8">
    <location>
        <begin position="445"/>
        <end position="466"/>
    </location>
</feature>
<dbReference type="CDD" id="cd07302">
    <property type="entry name" value="CHD"/>
    <property type="match status" value="1"/>
</dbReference>
<dbReference type="PROSITE" id="PS00452">
    <property type="entry name" value="GUANYLATE_CYCLASE_1"/>
    <property type="match status" value="1"/>
</dbReference>
<keyword evidence="4" id="KW-1133">Transmembrane helix</keyword>
<feature type="region of interest" description="Disordered" evidence="8">
    <location>
        <begin position="87"/>
        <end position="131"/>
    </location>
</feature>
<dbReference type="EMBL" id="BNCP01000023">
    <property type="protein sequence ID" value="GIL82084.1"/>
    <property type="molecule type" value="Genomic_DNA"/>
</dbReference>
<comment type="caution">
    <text evidence="10">The sequence shown here is derived from an EMBL/GenBank/DDBJ whole genome shotgun (WGS) entry which is preliminary data.</text>
</comment>
<feature type="compositionally biased region" description="Gly residues" evidence="8">
    <location>
        <begin position="797"/>
        <end position="806"/>
    </location>
</feature>
<feature type="domain" description="Guanylate cyclase" evidence="9">
    <location>
        <begin position="492"/>
        <end position="664"/>
    </location>
</feature>
<dbReference type="SMART" id="SM00044">
    <property type="entry name" value="CYCc"/>
    <property type="match status" value="1"/>
</dbReference>
<dbReference type="Pfam" id="PF00211">
    <property type="entry name" value="Guanylate_cyc"/>
    <property type="match status" value="1"/>
</dbReference>
<keyword evidence="3" id="KW-0547">Nucleotide-binding</keyword>
<keyword evidence="11" id="KW-1185">Reference proteome</keyword>
<dbReference type="GO" id="GO:0007168">
    <property type="term" value="P:receptor guanylyl cyclase signaling pathway"/>
    <property type="evidence" value="ECO:0007669"/>
    <property type="project" value="TreeGrafter"/>
</dbReference>
<feature type="region of interest" description="Disordered" evidence="8">
    <location>
        <begin position="554"/>
        <end position="596"/>
    </location>
</feature>
<dbReference type="Gene3D" id="3.30.70.1230">
    <property type="entry name" value="Nucleotide cyclase"/>
    <property type="match status" value="1"/>
</dbReference>
<dbReference type="InterPro" id="IPR029787">
    <property type="entry name" value="Nucleotide_cyclase"/>
</dbReference>
<dbReference type="Proteomes" id="UP000747110">
    <property type="component" value="Unassembled WGS sequence"/>
</dbReference>
<protein>
    <recommendedName>
        <fullName evidence="9">Guanylate cyclase domain-containing protein</fullName>
    </recommendedName>
</protein>
<feature type="non-terminal residue" evidence="10">
    <location>
        <position position="1"/>
    </location>
</feature>
<gene>
    <name evidence="10" type="ORF">Vretifemale_11025</name>
</gene>
<reference evidence="10" key="1">
    <citation type="journal article" date="2021" name="Proc. Natl. Acad. Sci. U.S.A.">
        <title>Three genomes in the algal genus Volvox reveal the fate of a haploid sex-determining region after a transition to homothallism.</title>
        <authorList>
            <person name="Yamamoto K."/>
            <person name="Hamaji T."/>
            <person name="Kawai-Toyooka H."/>
            <person name="Matsuzaki R."/>
            <person name="Takahashi F."/>
            <person name="Nishimura Y."/>
            <person name="Kawachi M."/>
            <person name="Noguchi H."/>
            <person name="Minakuchi Y."/>
            <person name="Umen J.G."/>
            <person name="Toyoda A."/>
            <person name="Nozaki H."/>
        </authorList>
    </citation>
    <scope>NUCLEOTIDE SEQUENCE</scope>
    <source>
        <strain evidence="10">NIES-3786</strain>
    </source>
</reference>
<feature type="region of interest" description="Disordered" evidence="8">
    <location>
        <begin position="733"/>
        <end position="815"/>
    </location>
</feature>
<evidence type="ECO:0000313" key="11">
    <source>
        <dbReference type="Proteomes" id="UP000747110"/>
    </source>
</evidence>
<accession>A0A8J4FN75</accession>
<comment type="subcellular location">
    <subcellularLocation>
        <location evidence="1">Membrane</location>
    </subcellularLocation>
</comment>
<dbReference type="AlphaFoldDB" id="A0A8J4FN75"/>
<feature type="compositionally biased region" description="Gly residues" evidence="8">
    <location>
        <begin position="116"/>
        <end position="126"/>
    </location>
</feature>
<evidence type="ECO:0000256" key="2">
    <source>
        <dbReference type="ARBA" id="ARBA00022692"/>
    </source>
</evidence>
<dbReference type="InterPro" id="IPR001054">
    <property type="entry name" value="A/G_cyclase"/>
</dbReference>
<comment type="similarity">
    <text evidence="7">Belongs to the adenylyl cyclase class-4/guanylyl cyclase family.</text>
</comment>
<feature type="compositionally biased region" description="Basic residues" evidence="8">
    <location>
        <begin position="453"/>
        <end position="462"/>
    </location>
</feature>
<organism evidence="10 11">
    <name type="scientific">Volvox reticuliferus</name>
    <dbReference type="NCBI Taxonomy" id="1737510"/>
    <lineage>
        <taxon>Eukaryota</taxon>
        <taxon>Viridiplantae</taxon>
        <taxon>Chlorophyta</taxon>
        <taxon>core chlorophytes</taxon>
        <taxon>Chlorophyceae</taxon>
        <taxon>CS clade</taxon>
        <taxon>Chlamydomonadales</taxon>
        <taxon>Volvocaceae</taxon>
        <taxon>Volvox</taxon>
    </lineage>
</organism>
<evidence type="ECO:0000256" key="3">
    <source>
        <dbReference type="ARBA" id="ARBA00022741"/>
    </source>
</evidence>
<sequence length="928" mass="94094">STSPLSRRWSLPPPPLLPAAALRPSPRGRPIRTLTATMLTLARRSAVDVNGRGSSGQKNTEDMVNGVAAAAAAPTATAADFCQSSSQYTTSSGQRHWKHTSNSPSVLHSGVAAGDGNSGPSGGGGAARNSTTATTTAGMMHSASRQLSASPLEHRQRLQRLVRALSIHGTRLGTGGVGDVADASSGLSRSLAGLLATSPLCLGSGVGGVGGAGGGGLYEMDTQAGEDDPIICSGAFTLGTPLETLTDGVSGAFAYRGASCTAQGGTPAVATFASQYHPMADVPRRLSRHLPHDKSSSLEPQLLLRNSATVTVTSATAAVTANFGGGGSGAATAVPEGNEFAFSGPCEMAVDDAPADDPWAGIAAAAAAAAARVAAEAPVLAEQWHEVTVRGCEDPSGSDPVLLVIQTDVTRMVEAEAALVEILEAEHRLLADIFPRHVVQRMTRRRWQEAQKRKQGGSRRGGRGGGGGVAGLRLMRHIPDPLELATSHECISVLFADIRGFTDMSRQVDPVAVMDFLNQLFTLFDSLTDMYGVYKVETIGDCYMVAGGLVTREGTESEGSVGGDGDDDLRGSGGGCGNGGDSGGGRQVAVRPPGEIDPKHASRVMGFARAILRESVYVKMPSTGEPVQIRIGIHSGPATSGVVGHKMPRFCLFGDTVNTASRMESTGVPGAIHVSATTRALLPAAEDHDGGWQATGGVDVKGKGVMETFLWTPKRFAATGFGAAASIAHRQVNASSSSVHRSGPAVYRQPSWATRSPSTAAAAATAAIASGGDGDGGSGGGGRNDRSNDPRVRSSMGSGGGGGGDGMSSQTDTASAAAAASASASASATMDLHGSSVRGSAIGTLRSETTARCIFCRGGLGLHCTSTTMTNIFTAAATITATNTTTTTTNTTTTTATSAFVSPAAAAAAACGSSTGPRTSITRTSSYL</sequence>
<dbReference type="GO" id="GO:0000166">
    <property type="term" value="F:nucleotide binding"/>
    <property type="evidence" value="ECO:0007669"/>
    <property type="project" value="UniProtKB-KW"/>
</dbReference>
<dbReference type="PROSITE" id="PS50125">
    <property type="entry name" value="GUANYLATE_CYCLASE_2"/>
    <property type="match status" value="1"/>
</dbReference>
<evidence type="ECO:0000256" key="4">
    <source>
        <dbReference type="ARBA" id="ARBA00022989"/>
    </source>
</evidence>
<dbReference type="InterPro" id="IPR050401">
    <property type="entry name" value="Cyclic_nucleotide_synthase"/>
</dbReference>
<feature type="compositionally biased region" description="Gly residues" evidence="8">
    <location>
        <begin position="771"/>
        <end position="782"/>
    </location>
</feature>
<dbReference type="GO" id="GO:0004383">
    <property type="term" value="F:guanylate cyclase activity"/>
    <property type="evidence" value="ECO:0007669"/>
    <property type="project" value="TreeGrafter"/>
</dbReference>
<dbReference type="GO" id="GO:0035556">
    <property type="term" value="P:intracellular signal transduction"/>
    <property type="evidence" value="ECO:0007669"/>
    <property type="project" value="InterPro"/>
</dbReference>
<dbReference type="GO" id="GO:0004016">
    <property type="term" value="F:adenylate cyclase activity"/>
    <property type="evidence" value="ECO:0007669"/>
    <property type="project" value="TreeGrafter"/>
</dbReference>
<keyword evidence="2" id="KW-0812">Transmembrane</keyword>
<evidence type="ECO:0000256" key="5">
    <source>
        <dbReference type="ARBA" id="ARBA00023136"/>
    </source>
</evidence>
<dbReference type="FunFam" id="3.30.70.1230:FF:000057">
    <property type="entry name" value="Guanylate cyclase"/>
    <property type="match status" value="1"/>
</dbReference>
<evidence type="ECO:0000256" key="1">
    <source>
        <dbReference type="ARBA" id="ARBA00004370"/>
    </source>
</evidence>
<evidence type="ECO:0000256" key="8">
    <source>
        <dbReference type="SAM" id="MobiDB-lite"/>
    </source>
</evidence>
<dbReference type="PANTHER" id="PTHR11920">
    <property type="entry name" value="GUANYLYL CYCLASE"/>
    <property type="match status" value="1"/>
</dbReference>
<feature type="compositionally biased region" description="Gly residues" evidence="8">
    <location>
        <begin position="571"/>
        <end position="586"/>
    </location>
</feature>
<evidence type="ECO:0000256" key="6">
    <source>
        <dbReference type="ARBA" id="ARBA00023239"/>
    </source>
</evidence>
<proteinExistence type="inferred from homology"/>
<keyword evidence="5" id="KW-0472">Membrane</keyword>
<feature type="compositionally biased region" description="Basic and acidic residues" evidence="8">
    <location>
        <begin position="783"/>
        <end position="792"/>
    </location>
</feature>